<evidence type="ECO:0000313" key="2">
    <source>
        <dbReference type="Proteomes" id="UP000315540"/>
    </source>
</evidence>
<reference evidence="1 2" key="1">
    <citation type="submission" date="2019-06" db="EMBL/GenBank/DDBJ databases">
        <authorList>
            <person name="Meng X."/>
        </authorList>
    </citation>
    <scope>NUCLEOTIDE SEQUENCE [LARGE SCALE GENOMIC DNA]</scope>
    <source>
        <strain evidence="1 2">M625</strain>
    </source>
</reference>
<sequence>MKRLLLPTILIAFAIVCLSIIHIDNVNKLDVQSNELRKKHENHSVDIEQGDSSMIEAKIK</sequence>
<proteinExistence type="predicted"/>
<evidence type="ECO:0000313" key="1">
    <source>
        <dbReference type="EMBL" id="TPN89004.1"/>
    </source>
</evidence>
<dbReference type="EMBL" id="VFWZ01000001">
    <property type="protein sequence ID" value="TPN89004.1"/>
    <property type="molecule type" value="Genomic_DNA"/>
</dbReference>
<protein>
    <submittedName>
        <fullName evidence="1">Uncharacterized protein</fullName>
    </submittedName>
</protein>
<comment type="caution">
    <text evidence="1">The sequence shown here is derived from an EMBL/GenBank/DDBJ whole genome shotgun (WGS) entry which is preliminary data.</text>
</comment>
<name>A0A504JE73_9FLAO</name>
<dbReference type="AlphaFoldDB" id="A0A504JE73"/>
<dbReference type="RefSeq" id="WP_140589141.1">
    <property type="nucleotide sequence ID" value="NZ_VFWZ01000001.1"/>
</dbReference>
<accession>A0A504JE73</accession>
<organism evidence="1 2">
    <name type="scientific">Aquimarina algicola</name>
    <dbReference type="NCBI Taxonomy" id="2589995"/>
    <lineage>
        <taxon>Bacteria</taxon>
        <taxon>Pseudomonadati</taxon>
        <taxon>Bacteroidota</taxon>
        <taxon>Flavobacteriia</taxon>
        <taxon>Flavobacteriales</taxon>
        <taxon>Flavobacteriaceae</taxon>
        <taxon>Aquimarina</taxon>
    </lineage>
</organism>
<dbReference type="OrthoDB" id="1163968at2"/>
<dbReference type="Proteomes" id="UP000315540">
    <property type="component" value="Unassembled WGS sequence"/>
</dbReference>
<keyword evidence="2" id="KW-1185">Reference proteome</keyword>
<gene>
    <name evidence="1" type="ORF">FHK87_01935</name>
</gene>